<evidence type="ECO:0000313" key="2">
    <source>
        <dbReference type="Proteomes" id="UP000214596"/>
    </source>
</evidence>
<gene>
    <name evidence="1" type="ORF">CA163_03990</name>
</gene>
<accession>A0A227JGI2</accession>
<dbReference type="EMBL" id="NIXT01000128">
    <property type="protein sequence ID" value="OXE34112.1"/>
    <property type="molecule type" value="Genomic_DNA"/>
</dbReference>
<name>A0A227JGI2_VIBPH</name>
<comment type="caution">
    <text evidence="1">The sequence shown here is derived from an EMBL/GenBank/DDBJ whole genome shotgun (WGS) entry which is preliminary data.</text>
</comment>
<reference evidence="1 2" key="1">
    <citation type="journal article" date="2017" name="Appl. Environ. Microbiol.">
        <title>Parallel evolution of two clades of a major Atlantic endemic Vibrio parahaemolyticus pathogen lineage by independent acquisition of related pathogenicity islands.</title>
        <authorList>
            <person name="Xu F."/>
            <person name="Gonzalez-Escalona N."/>
            <person name="Drees K.P."/>
            <person name="Sebra R.P."/>
            <person name="Cooper V.S."/>
            <person name="Jones S.H."/>
            <person name="Whistler C.A."/>
        </authorList>
    </citation>
    <scope>NUCLEOTIDE SEQUENCE [LARGE SCALE GENOMIC DNA]</scope>
    <source>
        <strain evidence="1 2">MAVP-3</strain>
    </source>
</reference>
<organism evidence="1 2">
    <name type="scientific">Vibrio parahaemolyticus</name>
    <dbReference type="NCBI Taxonomy" id="670"/>
    <lineage>
        <taxon>Bacteria</taxon>
        <taxon>Pseudomonadati</taxon>
        <taxon>Pseudomonadota</taxon>
        <taxon>Gammaproteobacteria</taxon>
        <taxon>Vibrionales</taxon>
        <taxon>Vibrionaceae</taxon>
        <taxon>Vibrio</taxon>
    </lineage>
</organism>
<sequence>MVLQMMNRYLSSGRGYHKVIKVRSLLSFVERKNVKDTSIMFDYNNGPEGKLKSDPRFVSELLEGVVLGKFQYFSGINRDVYIDFDNGVGYKIFKKDSSWGGR</sequence>
<proteinExistence type="predicted"/>
<dbReference type="AlphaFoldDB" id="A0A227JGI2"/>
<dbReference type="Proteomes" id="UP000214596">
    <property type="component" value="Unassembled WGS sequence"/>
</dbReference>
<evidence type="ECO:0000313" key="1">
    <source>
        <dbReference type="EMBL" id="OXE34112.1"/>
    </source>
</evidence>
<protein>
    <submittedName>
        <fullName evidence="1">Uncharacterized protein</fullName>
    </submittedName>
</protein>